<dbReference type="GO" id="GO:0046872">
    <property type="term" value="F:metal ion binding"/>
    <property type="evidence" value="ECO:0007669"/>
    <property type="project" value="UniProtKB-KW"/>
</dbReference>
<dbReference type="GO" id="GO:0000701">
    <property type="term" value="F:purine-specific mismatch base pair DNA N-glycosylase activity"/>
    <property type="evidence" value="ECO:0007669"/>
    <property type="project" value="TreeGrafter"/>
</dbReference>
<dbReference type="GO" id="GO:0051536">
    <property type="term" value="F:iron-sulfur cluster binding"/>
    <property type="evidence" value="ECO:0007669"/>
    <property type="project" value="UniProtKB-KW"/>
</dbReference>
<dbReference type="GO" id="GO:0032357">
    <property type="term" value="F:oxidized purine DNA binding"/>
    <property type="evidence" value="ECO:0007669"/>
    <property type="project" value="TreeGrafter"/>
</dbReference>
<dbReference type="OrthoDB" id="10248838at2759"/>
<dbReference type="PANTHER" id="PTHR42944">
    <property type="entry name" value="ADENINE DNA GLYCOSYLASE"/>
    <property type="match status" value="1"/>
</dbReference>
<keyword evidence="5" id="KW-0408">Iron</keyword>
<reference evidence="9 10" key="1">
    <citation type="journal article" date="2018" name="Mol. Plant">
        <title>The genome of Artemisia annua provides insight into the evolution of Asteraceae family and artemisinin biosynthesis.</title>
        <authorList>
            <person name="Shen Q."/>
            <person name="Zhang L."/>
            <person name="Liao Z."/>
            <person name="Wang S."/>
            <person name="Yan T."/>
            <person name="Shi P."/>
            <person name="Liu M."/>
            <person name="Fu X."/>
            <person name="Pan Q."/>
            <person name="Wang Y."/>
            <person name="Lv Z."/>
            <person name="Lu X."/>
            <person name="Zhang F."/>
            <person name="Jiang W."/>
            <person name="Ma Y."/>
            <person name="Chen M."/>
            <person name="Hao X."/>
            <person name="Li L."/>
            <person name="Tang Y."/>
            <person name="Lv G."/>
            <person name="Zhou Y."/>
            <person name="Sun X."/>
            <person name="Brodelius P.E."/>
            <person name="Rose J.K.C."/>
            <person name="Tang K."/>
        </authorList>
    </citation>
    <scope>NUCLEOTIDE SEQUENCE [LARGE SCALE GENOMIC DNA]</scope>
    <source>
        <strain evidence="10">cv. Huhao1</strain>
        <tissue evidence="9">Leaf</tissue>
    </source>
</reference>
<evidence type="ECO:0000313" key="9">
    <source>
        <dbReference type="EMBL" id="PWA43773.1"/>
    </source>
</evidence>
<dbReference type="EMBL" id="PKPP01011643">
    <property type="protein sequence ID" value="PWA43773.1"/>
    <property type="molecule type" value="Genomic_DNA"/>
</dbReference>
<dbReference type="InterPro" id="IPR044298">
    <property type="entry name" value="MIG/MutY"/>
</dbReference>
<dbReference type="GO" id="GO:0005634">
    <property type="term" value="C:nucleus"/>
    <property type="evidence" value="ECO:0007669"/>
    <property type="project" value="TreeGrafter"/>
</dbReference>
<keyword evidence="3" id="KW-0227">DNA damage</keyword>
<evidence type="ECO:0000256" key="1">
    <source>
        <dbReference type="ARBA" id="ARBA00001966"/>
    </source>
</evidence>
<evidence type="ECO:0000256" key="8">
    <source>
        <dbReference type="ARBA" id="ARBA00023295"/>
    </source>
</evidence>
<keyword evidence="4" id="KW-0378">Hydrolase</keyword>
<dbReference type="GO" id="GO:0006284">
    <property type="term" value="P:base-excision repair"/>
    <property type="evidence" value="ECO:0007669"/>
    <property type="project" value="InterPro"/>
</dbReference>
<keyword evidence="10" id="KW-1185">Reference proteome</keyword>
<dbReference type="GO" id="GO:0006298">
    <property type="term" value="P:mismatch repair"/>
    <property type="evidence" value="ECO:0007669"/>
    <property type="project" value="TreeGrafter"/>
</dbReference>
<dbReference type="GO" id="GO:0035485">
    <property type="term" value="F:adenine/guanine mispair binding"/>
    <property type="evidence" value="ECO:0007669"/>
    <property type="project" value="TreeGrafter"/>
</dbReference>
<dbReference type="Proteomes" id="UP000245207">
    <property type="component" value="Unassembled WGS sequence"/>
</dbReference>
<evidence type="ECO:0000256" key="4">
    <source>
        <dbReference type="ARBA" id="ARBA00022801"/>
    </source>
</evidence>
<comment type="caution">
    <text evidence="9">The sequence shown here is derived from an EMBL/GenBank/DDBJ whole genome shotgun (WGS) entry which is preliminary data.</text>
</comment>
<keyword evidence="7" id="KW-0234">DNA repair</keyword>
<keyword evidence="8" id="KW-0326">Glycosidase</keyword>
<evidence type="ECO:0000256" key="6">
    <source>
        <dbReference type="ARBA" id="ARBA00023014"/>
    </source>
</evidence>
<sequence>MVTGTRPLGQCYIHLWLSITFREQWLNCEGESNAKNPREKVGEYVHIFTHIRLKMYIELLVLRSQDLHREKGKGLLSYKYVDAKTVATMGLTTGVRKAYNLVQKFKQSRSSLVAR</sequence>
<evidence type="ECO:0000256" key="3">
    <source>
        <dbReference type="ARBA" id="ARBA00022763"/>
    </source>
</evidence>
<evidence type="ECO:0000313" key="10">
    <source>
        <dbReference type="Proteomes" id="UP000245207"/>
    </source>
</evidence>
<dbReference type="PANTHER" id="PTHR42944:SF1">
    <property type="entry name" value="ADENINE DNA GLYCOSYLASE"/>
    <property type="match status" value="1"/>
</dbReference>
<proteinExistence type="predicted"/>
<dbReference type="STRING" id="35608.A0A2U1L426"/>
<keyword evidence="2" id="KW-0479">Metal-binding</keyword>
<protein>
    <submittedName>
        <fullName evidence="9">A/G-specific adenine glycosylase MutY, bacterial form</fullName>
    </submittedName>
</protein>
<evidence type="ECO:0000256" key="5">
    <source>
        <dbReference type="ARBA" id="ARBA00023004"/>
    </source>
</evidence>
<keyword evidence="6" id="KW-0411">Iron-sulfur</keyword>
<comment type="cofactor">
    <cofactor evidence="1">
        <name>[4Fe-4S] cluster</name>
        <dbReference type="ChEBI" id="CHEBI:49883"/>
    </cofactor>
</comment>
<dbReference type="GO" id="GO:0034039">
    <property type="term" value="F:8-oxo-7,8-dihydroguanine DNA N-glycosylase activity"/>
    <property type="evidence" value="ECO:0007669"/>
    <property type="project" value="TreeGrafter"/>
</dbReference>
<organism evidence="9 10">
    <name type="scientific">Artemisia annua</name>
    <name type="common">Sweet wormwood</name>
    <dbReference type="NCBI Taxonomy" id="35608"/>
    <lineage>
        <taxon>Eukaryota</taxon>
        <taxon>Viridiplantae</taxon>
        <taxon>Streptophyta</taxon>
        <taxon>Embryophyta</taxon>
        <taxon>Tracheophyta</taxon>
        <taxon>Spermatophyta</taxon>
        <taxon>Magnoliopsida</taxon>
        <taxon>eudicotyledons</taxon>
        <taxon>Gunneridae</taxon>
        <taxon>Pentapetalae</taxon>
        <taxon>asterids</taxon>
        <taxon>campanulids</taxon>
        <taxon>Asterales</taxon>
        <taxon>Asteraceae</taxon>
        <taxon>Asteroideae</taxon>
        <taxon>Anthemideae</taxon>
        <taxon>Artemisiinae</taxon>
        <taxon>Artemisia</taxon>
    </lineage>
</organism>
<dbReference type="AlphaFoldDB" id="A0A2U1L426"/>
<dbReference type="Gene3D" id="3.90.79.10">
    <property type="entry name" value="Nucleoside Triphosphate Pyrophosphohydrolase"/>
    <property type="match status" value="1"/>
</dbReference>
<evidence type="ECO:0000256" key="7">
    <source>
        <dbReference type="ARBA" id="ARBA00023204"/>
    </source>
</evidence>
<name>A0A2U1L426_ARTAN</name>
<evidence type="ECO:0000256" key="2">
    <source>
        <dbReference type="ARBA" id="ARBA00022723"/>
    </source>
</evidence>
<gene>
    <name evidence="9" type="ORF">CTI12_AA526630</name>
</gene>
<accession>A0A2U1L426</accession>